<keyword evidence="4" id="KW-1015">Disulfide bond</keyword>
<keyword evidence="2 6" id="KW-0732">Signal</keyword>
<dbReference type="GO" id="GO:0017177">
    <property type="term" value="C:glucosidase II complex"/>
    <property type="evidence" value="ECO:0007669"/>
    <property type="project" value="TreeGrafter"/>
</dbReference>
<dbReference type="InterPro" id="IPR009011">
    <property type="entry name" value="Man6P_isomerase_rcpt-bd_dom_sf"/>
</dbReference>
<evidence type="ECO:0000256" key="6">
    <source>
        <dbReference type="SAM" id="SignalP"/>
    </source>
</evidence>
<feature type="domain" description="MRH" evidence="7">
    <location>
        <begin position="370"/>
        <end position="498"/>
    </location>
</feature>
<dbReference type="Pfam" id="PF13015">
    <property type="entry name" value="PRKCSH_1"/>
    <property type="match status" value="1"/>
</dbReference>
<dbReference type="PROSITE" id="PS51914">
    <property type="entry name" value="MRH"/>
    <property type="match status" value="1"/>
</dbReference>
<evidence type="ECO:0000256" key="1">
    <source>
        <dbReference type="ARBA" id="ARBA00022387"/>
    </source>
</evidence>
<evidence type="ECO:0000313" key="8">
    <source>
        <dbReference type="EMBL" id="ODQ68684.1"/>
    </source>
</evidence>
<dbReference type="PANTHER" id="PTHR12630:SF1">
    <property type="entry name" value="GLUCOSIDASE 2 SUBUNIT BETA"/>
    <property type="match status" value="1"/>
</dbReference>
<evidence type="ECO:0000256" key="2">
    <source>
        <dbReference type="ARBA" id="ARBA00022729"/>
    </source>
</evidence>
<dbReference type="EMBL" id="KV454406">
    <property type="protein sequence ID" value="ODQ68684.1"/>
    <property type="molecule type" value="Genomic_DNA"/>
</dbReference>
<protein>
    <recommendedName>
        <fullName evidence="1">Glucosidase 2 subunit beta</fullName>
    </recommendedName>
</protein>
<evidence type="ECO:0000256" key="5">
    <source>
        <dbReference type="SAM" id="Coils"/>
    </source>
</evidence>
<dbReference type="STRING" id="857566.A0A1E3PTU4"/>
<dbReference type="AlphaFoldDB" id="A0A1E3PTU4"/>
<dbReference type="InterPro" id="IPR039794">
    <property type="entry name" value="Gtb1-like"/>
</dbReference>
<name>A0A1E3PTU4_9ASCO</name>
<accession>A0A1E3PTU4</accession>
<evidence type="ECO:0000256" key="4">
    <source>
        <dbReference type="ARBA" id="ARBA00023157"/>
    </source>
</evidence>
<reference evidence="8 9" key="1">
    <citation type="journal article" date="2016" name="Proc. Natl. Acad. Sci. U.S.A.">
        <title>Comparative genomics of biotechnologically important yeasts.</title>
        <authorList>
            <person name="Riley R."/>
            <person name="Haridas S."/>
            <person name="Wolfe K.H."/>
            <person name="Lopes M.R."/>
            <person name="Hittinger C.T."/>
            <person name="Goeker M."/>
            <person name="Salamov A.A."/>
            <person name="Wisecaver J.H."/>
            <person name="Long T.M."/>
            <person name="Calvey C.H."/>
            <person name="Aerts A.L."/>
            <person name="Barry K.W."/>
            <person name="Choi C."/>
            <person name="Clum A."/>
            <person name="Coughlan A.Y."/>
            <person name="Deshpande S."/>
            <person name="Douglass A.P."/>
            <person name="Hanson S.J."/>
            <person name="Klenk H.-P."/>
            <person name="LaButti K.M."/>
            <person name="Lapidus A."/>
            <person name="Lindquist E.A."/>
            <person name="Lipzen A.M."/>
            <person name="Meier-Kolthoff J.P."/>
            <person name="Ohm R.A."/>
            <person name="Otillar R.P."/>
            <person name="Pangilinan J.L."/>
            <person name="Peng Y."/>
            <person name="Rokas A."/>
            <person name="Rosa C.A."/>
            <person name="Scheuner C."/>
            <person name="Sibirny A.A."/>
            <person name="Slot J.C."/>
            <person name="Stielow J.B."/>
            <person name="Sun H."/>
            <person name="Kurtzman C.P."/>
            <person name="Blackwell M."/>
            <person name="Grigoriev I.V."/>
            <person name="Jeffries T.W."/>
        </authorList>
    </citation>
    <scope>NUCLEOTIDE SEQUENCE [LARGE SCALE GENOMIC DNA]</scope>
    <source>
        <strain evidence="8 9">DSM 6958</strain>
    </source>
</reference>
<evidence type="ECO:0000313" key="9">
    <source>
        <dbReference type="Proteomes" id="UP000095009"/>
    </source>
</evidence>
<organism evidence="8 9">
    <name type="scientific">Nadsonia fulvescens var. elongata DSM 6958</name>
    <dbReference type="NCBI Taxonomy" id="857566"/>
    <lineage>
        <taxon>Eukaryota</taxon>
        <taxon>Fungi</taxon>
        <taxon>Dikarya</taxon>
        <taxon>Ascomycota</taxon>
        <taxon>Saccharomycotina</taxon>
        <taxon>Dipodascomycetes</taxon>
        <taxon>Dipodascales</taxon>
        <taxon>Dipodascales incertae sedis</taxon>
        <taxon>Nadsonia</taxon>
    </lineage>
</organism>
<dbReference type="OrthoDB" id="28322at2759"/>
<keyword evidence="3" id="KW-0256">Endoplasmic reticulum</keyword>
<gene>
    <name evidence="8" type="ORF">NADFUDRAFT_81555</name>
</gene>
<evidence type="ECO:0000256" key="3">
    <source>
        <dbReference type="ARBA" id="ARBA00022824"/>
    </source>
</evidence>
<dbReference type="GO" id="GO:0006491">
    <property type="term" value="P:N-glycan processing"/>
    <property type="evidence" value="ECO:0007669"/>
    <property type="project" value="TreeGrafter"/>
</dbReference>
<dbReference type="InterPro" id="IPR036607">
    <property type="entry name" value="PRKCSH"/>
</dbReference>
<dbReference type="SUPFAM" id="SSF50911">
    <property type="entry name" value="Mannose 6-phosphate receptor domain"/>
    <property type="match status" value="1"/>
</dbReference>
<dbReference type="Pfam" id="PF12999">
    <property type="entry name" value="PRKCSH-like"/>
    <property type="match status" value="1"/>
</dbReference>
<dbReference type="Gene3D" id="2.70.130.10">
    <property type="entry name" value="Mannose-6-phosphate receptor binding domain"/>
    <property type="match status" value="1"/>
</dbReference>
<feature type="chain" id="PRO_5009133978" description="Glucosidase 2 subunit beta" evidence="6">
    <location>
        <begin position="21"/>
        <end position="513"/>
    </location>
</feature>
<sequence>MKVGIKGITTLVVAASLVIANRELADRIDESGFIRGVAPVDQNKYLPIGSDTHDNKVWACLTNPEIIIPWEAINDDYCDCPDGSDEPGTAACSGLNAQALPGFWCQNIGYKARYIPNHRVNDGLCDYKLCCDGSDEWAHIGGVKCENRCEAMQREWHTLVDLETEELHRGLKIREERVQETWKKLETIREEMKDISDQLVHLKLQLNIRSENSHEVLWCETVKQQYEALQDRVKFLESKISSEDKAYDITEIDWTQCQPQQKANLWTNMWASLWNKFIEHLPAGIKNISKAQLHQFQKWLISNGFLEPETKFNPQKSAQIQAEIVKLKQEYDIKREQLLESNPDFGRDNIFYPYAVSIFNNGKVGSPDPGACINTYLAGYEYKVCPLHSVHQTGNGHDSLLGKYESMSEVILERDNVTGLVRGLPKLTEDQMAAGWTIVGGKSKLVMEFSGGTKCWEGPQRKAKVEIFCGEIDGILAVKEAEKCQYVIEMVSPVACKEKLDKIDEVEIIHDEL</sequence>
<proteinExistence type="predicted"/>
<dbReference type="PANTHER" id="PTHR12630">
    <property type="entry name" value="N-LINKED OLIGOSACCHARIDE PROCESSING"/>
    <property type="match status" value="1"/>
</dbReference>
<dbReference type="Proteomes" id="UP000095009">
    <property type="component" value="Unassembled WGS sequence"/>
</dbReference>
<dbReference type="InterPro" id="IPR028146">
    <property type="entry name" value="PRKCSH_N"/>
</dbReference>
<feature type="coiled-coil region" evidence="5">
    <location>
        <begin position="185"/>
        <end position="246"/>
    </location>
</feature>
<keyword evidence="5" id="KW-0175">Coiled coil</keyword>
<evidence type="ECO:0000259" key="7">
    <source>
        <dbReference type="PROSITE" id="PS51914"/>
    </source>
</evidence>
<feature type="signal peptide" evidence="6">
    <location>
        <begin position="1"/>
        <end position="20"/>
    </location>
</feature>
<dbReference type="InterPro" id="IPR044865">
    <property type="entry name" value="MRH_dom"/>
</dbReference>
<keyword evidence="9" id="KW-1185">Reference proteome</keyword>